<comment type="subcellular location">
    <subcellularLocation>
        <location evidence="1">Nucleus</location>
    </subcellularLocation>
</comment>
<dbReference type="InterPro" id="IPR044280">
    <property type="entry name" value="Hac1/HY5"/>
</dbReference>
<evidence type="ECO:0000256" key="10">
    <source>
        <dbReference type="SAM" id="SignalP"/>
    </source>
</evidence>
<feature type="region of interest" description="Disordered" evidence="9">
    <location>
        <begin position="164"/>
        <end position="221"/>
    </location>
</feature>
<reference evidence="12 13" key="1">
    <citation type="submission" date="2015-06" db="EMBL/GenBank/DDBJ databases">
        <title>Expansion of signal transduction pathways in fungi by whole-genome duplication.</title>
        <authorList>
            <consortium name="DOE Joint Genome Institute"/>
            <person name="Corrochano L.M."/>
            <person name="Kuo A."/>
            <person name="Marcet-Houben M."/>
            <person name="Polaino S."/>
            <person name="Salamov A."/>
            <person name="Villalobos J.M."/>
            <person name="Alvarez M.I."/>
            <person name="Avalos J."/>
            <person name="Benito E.P."/>
            <person name="Benoit I."/>
            <person name="Burger G."/>
            <person name="Camino L.P."/>
            <person name="Canovas D."/>
            <person name="Cerda-Olmedo E."/>
            <person name="Cheng J.-F."/>
            <person name="Dominguez A."/>
            <person name="Elias M."/>
            <person name="Eslava A.P."/>
            <person name="Glaser F."/>
            <person name="Grimwood J."/>
            <person name="Gutierrez G."/>
            <person name="Heitman J."/>
            <person name="Henrissat B."/>
            <person name="Iturriaga E.A."/>
            <person name="Lang B.F."/>
            <person name="Lavin J.L."/>
            <person name="Lee S."/>
            <person name="Li W."/>
            <person name="Lindquist E."/>
            <person name="Lopez-Garcia S."/>
            <person name="Luque E.M."/>
            <person name="Marcos A.T."/>
            <person name="Martin J."/>
            <person name="Mccluskey K."/>
            <person name="Medina H.R."/>
            <person name="Miralles-Duran A."/>
            <person name="Miyazaki A."/>
            <person name="Munoz-Torres E."/>
            <person name="Oguiza J.A."/>
            <person name="Ohm R."/>
            <person name="Olmedo M."/>
            <person name="Orejas M."/>
            <person name="Ortiz-Castellanos L."/>
            <person name="Pisabarro A.G."/>
            <person name="Rodriguez-Romero J."/>
            <person name="Ruiz-Herrera J."/>
            <person name="Ruiz-Vazquez R."/>
            <person name="Sanz C."/>
            <person name="Schackwitz W."/>
            <person name="Schmutz J."/>
            <person name="Shahriari M."/>
            <person name="Shelest E."/>
            <person name="Silva-Franco F."/>
            <person name="Soanes D."/>
            <person name="Syed K."/>
            <person name="Tagua V.G."/>
            <person name="Talbot N.J."/>
            <person name="Thon M."/>
            <person name="De Vries R.P."/>
            <person name="Wiebenga A."/>
            <person name="Yadav J.S."/>
            <person name="Braun E.L."/>
            <person name="Baker S."/>
            <person name="Garre V."/>
            <person name="Horwitz B."/>
            <person name="Torres-Martinez S."/>
            <person name="Idnurm A."/>
            <person name="Herrera-Estrella A."/>
            <person name="Gabaldon T."/>
            <person name="Grigoriev I.V."/>
        </authorList>
    </citation>
    <scope>NUCLEOTIDE SEQUENCE [LARGE SCALE GENOMIC DNA]</scope>
    <source>
        <strain evidence="12 13">CBS 277.49</strain>
    </source>
</reference>
<comment type="similarity">
    <text evidence="2">Belongs to the bZIP family.</text>
</comment>
<evidence type="ECO:0000256" key="4">
    <source>
        <dbReference type="ARBA" id="ARBA00023125"/>
    </source>
</evidence>
<keyword evidence="7" id="KW-0539">Nucleus</keyword>
<dbReference type="PANTHER" id="PTHR46714">
    <property type="entry name" value="TRANSCRIPTIONAL ACTIVATOR HAC1"/>
    <property type="match status" value="1"/>
</dbReference>
<comment type="caution">
    <text evidence="12">The sequence shown here is derived from an EMBL/GenBank/DDBJ whole genome shotgun (WGS) entry which is preliminary data.</text>
</comment>
<dbReference type="GO" id="GO:0006986">
    <property type="term" value="P:response to unfolded protein"/>
    <property type="evidence" value="ECO:0007669"/>
    <property type="project" value="UniProtKB-KW"/>
</dbReference>
<dbReference type="Gene3D" id="1.20.5.170">
    <property type="match status" value="1"/>
</dbReference>
<evidence type="ECO:0000256" key="7">
    <source>
        <dbReference type="ARBA" id="ARBA00023242"/>
    </source>
</evidence>
<keyword evidence="5" id="KW-0804">Transcription</keyword>
<feature type="coiled-coil region" evidence="8">
    <location>
        <begin position="323"/>
        <end position="364"/>
    </location>
</feature>
<accession>A0A162R8S0</accession>
<evidence type="ECO:0000259" key="11">
    <source>
        <dbReference type="PROSITE" id="PS50217"/>
    </source>
</evidence>
<evidence type="ECO:0000256" key="6">
    <source>
        <dbReference type="ARBA" id="ARBA00023230"/>
    </source>
</evidence>
<dbReference type="SMART" id="SM00338">
    <property type="entry name" value="BRLZ"/>
    <property type="match status" value="1"/>
</dbReference>
<dbReference type="OrthoDB" id="2274082at2759"/>
<keyword evidence="3" id="KW-0805">Transcription regulation</keyword>
<feature type="signal peptide" evidence="10">
    <location>
        <begin position="1"/>
        <end position="22"/>
    </location>
</feature>
<feature type="compositionally biased region" description="Basic and acidic residues" evidence="9">
    <location>
        <begin position="440"/>
        <end position="457"/>
    </location>
</feature>
<dbReference type="VEuPathDB" id="FungiDB:MUCCIDRAFT_81317"/>
<evidence type="ECO:0000256" key="5">
    <source>
        <dbReference type="ARBA" id="ARBA00023163"/>
    </source>
</evidence>
<keyword evidence="8" id="KW-0175">Coiled coil</keyword>
<gene>
    <name evidence="12" type="ORF">MUCCIDRAFT_81317</name>
</gene>
<dbReference type="AlphaFoldDB" id="A0A162R8S0"/>
<dbReference type="STRING" id="747725.A0A162R8S0"/>
<feature type="compositionally biased region" description="Basic residues" evidence="9">
    <location>
        <begin position="186"/>
        <end position="195"/>
    </location>
</feature>
<keyword evidence="4" id="KW-0238">DNA-binding</keyword>
<name>A0A162R8S0_MUCCL</name>
<proteinExistence type="inferred from homology"/>
<keyword evidence="13" id="KW-1185">Reference proteome</keyword>
<evidence type="ECO:0000256" key="8">
    <source>
        <dbReference type="SAM" id="Coils"/>
    </source>
</evidence>
<dbReference type="GO" id="GO:0045944">
    <property type="term" value="P:positive regulation of transcription by RNA polymerase II"/>
    <property type="evidence" value="ECO:0007669"/>
    <property type="project" value="InterPro"/>
</dbReference>
<evidence type="ECO:0000256" key="3">
    <source>
        <dbReference type="ARBA" id="ARBA00023015"/>
    </source>
</evidence>
<dbReference type="GO" id="GO:0003677">
    <property type="term" value="F:DNA binding"/>
    <property type="evidence" value="ECO:0007669"/>
    <property type="project" value="UniProtKB-KW"/>
</dbReference>
<feature type="compositionally biased region" description="Polar residues" evidence="9">
    <location>
        <begin position="199"/>
        <end position="208"/>
    </location>
</feature>
<keyword evidence="10" id="KW-0732">Signal</keyword>
<dbReference type="Pfam" id="PF00170">
    <property type="entry name" value="bZIP_1"/>
    <property type="match status" value="1"/>
</dbReference>
<dbReference type="GO" id="GO:0000981">
    <property type="term" value="F:DNA-binding transcription factor activity, RNA polymerase II-specific"/>
    <property type="evidence" value="ECO:0007669"/>
    <property type="project" value="InterPro"/>
</dbReference>
<feature type="chain" id="PRO_5007839271" evidence="10">
    <location>
        <begin position="23"/>
        <end position="464"/>
    </location>
</feature>
<dbReference type="InterPro" id="IPR046347">
    <property type="entry name" value="bZIP_sf"/>
</dbReference>
<dbReference type="InterPro" id="IPR004827">
    <property type="entry name" value="bZIP"/>
</dbReference>
<evidence type="ECO:0000256" key="9">
    <source>
        <dbReference type="SAM" id="MobiDB-lite"/>
    </source>
</evidence>
<evidence type="ECO:0000313" key="12">
    <source>
        <dbReference type="EMBL" id="OAD03319.1"/>
    </source>
</evidence>
<dbReference type="PROSITE" id="PS50217">
    <property type="entry name" value="BZIP"/>
    <property type="match status" value="1"/>
</dbReference>
<dbReference type="Proteomes" id="UP000077051">
    <property type="component" value="Unassembled WGS sequence"/>
</dbReference>
<evidence type="ECO:0000256" key="1">
    <source>
        <dbReference type="ARBA" id="ARBA00004123"/>
    </source>
</evidence>
<evidence type="ECO:0000256" key="2">
    <source>
        <dbReference type="ARBA" id="ARBA00007163"/>
    </source>
</evidence>
<organism evidence="12 13">
    <name type="scientific">Mucor lusitanicus CBS 277.49</name>
    <dbReference type="NCBI Taxonomy" id="747725"/>
    <lineage>
        <taxon>Eukaryota</taxon>
        <taxon>Fungi</taxon>
        <taxon>Fungi incertae sedis</taxon>
        <taxon>Mucoromycota</taxon>
        <taxon>Mucoromycotina</taxon>
        <taxon>Mucoromycetes</taxon>
        <taxon>Mucorales</taxon>
        <taxon>Mucorineae</taxon>
        <taxon>Mucoraceae</taxon>
        <taxon>Mucor</taxon>
    </lineage>
</organism>
<feature type="domain" description="BZIP" evidence="11">
    <location>
        <begin position="298"/>
        <end position="358"/>
    </location>
</feature>
<dbReference type="EMBL" id="AMYB01000004">
    <property type="protein sequence ID" value="OAD03319.1"/>
    <property type="molecule type" value="Genomic_DNA"/>
</dbReference>
<dbReference type="GO" id="GO:0005634">
    <property type="term" value="C:nucleus"/>
    <property type="evidence" value="ECO:0007669"/>
    <property type="project" value="UniProtKB-SubCell"/>
</dbReference>
<sequence length="464" mass="51139">MILLYKLLFFWFLFVAVPFLNPLPSSQVMSHQYIKTDPALQEDQEDLLMSYLNSDYMAPSVASPAPATPRFSSIQEVNYSASMAPLDFDGNVEEYWQSTPSTPNDDLFRQQQAIASCFHPNVLNGSLQYVIPSHDQMQQQSIGSTLTTNMMYAPPYYSNHLLQQQPASPRSLSSYSSSSSDSEQPRKKRGRKKRDSCHSVASSTSCGSLTPPPAHTSNTPAVIAPAPVKHLPTILPAASTSSNASHQDTVAKQESVITKKETLMEAEASQVLKQATVAPKSPAPVVNPNADSQKAATIAKRQERLIKNRAAALLSRKRKREHLSALEEQCTDLTSVNQSLLDKVSQLEKENMELRNKLDGKQQQSSGVTVEKLGSDLLSMMLLCYVVFIMSFSSYSAKGLGGLLTNTKLAYDLIESSSSSSSTMMAATTNTTTGFQLRPYHKELASSRRRGSRENRGRFQRVPL</sequence>
<dbReference type="SUPFAM" id="SSF57959">
    <property type="entry name" value="Leucine zipper domain"/>
    <property type="match status" value="1"/>
</dbReference>
<dbReference type="PANTHER" id="PTHR46714:SF6">
    <property type="entry name" value="TRANSCRIPTIONAL ACTIVATOR HAC1"/>
    <property type="match status" value="1"/>
</dbReference>
<dbReference type="CDD" id="cd14704">
    <property type="entry name" value="bZIP_HY5-like"/>
    <property type="match status" value="1"/>
</dbReference>
<keyword evidence="6" id="KW-0834">Unfolded protein response</keyword>
<feature type="compositionally biased region" description="Low complexity" evidence="9">
    <location>
        <begin position="168"/>
        <end position="182"/>
    </location>
</feature>
<protein>
    <submittedName>
        <fullName evidence="12">Basic-leucine zipper transcription factor</fullName>
    </submittedName>
</protein>
<feature type="region of interest" description="Disordered" evidence="9">
    <location>
        <begin position="437"/>
        <end position="464"/>
    </location>
</feature>
<evidence type="ECO:0000313" key="13">
    <source>
        <dbReference type="Proteomes" id="UP000077051"/>
    </source>
</evidence>